<gene>
    <name evidence="2" type="ORF">BJP36_35595</name>
</gene>
<feature type="compositionally biased region" description="Low complexity" evidence="1">
    <location>
        <begin position="27"/>
        <end position="36"/>
    </location>
</feature>
<organism evidence="2">
    <name type="scientific">Moorena producens (strain JHB)</name>
    <dbReference type="NCBI Taxonomy" id="1454205"/>
    <lineage>
        <taxon>Bacteria</taxon>
        <taxon>Bacillati</taxon>
        <taxon>Cyanobacteriota</taxon>
        <taxon>Cyanophyceae</taxon>
        <taxon>Coleofasciculales</taxon>
        <taxon>Coleofasciculaceae</taxon>
        <taxon>Moorena</taxon>
    </lineage>
</organism>
<dbReference type="AlphaFoldDB" id="A0A9Q9STL8"/>
<dbReference type="EMBL" id="CP017708">
    <property type="protein sequence ID" value="WAN69418.1"/>
    <property type="molecule type" value="Genomic_DNA"/>
</dbReference>
<feature type="compositionally biased region" description="Basic and acidic residues" evidence="1">
    <location>
        <begin position="37"/>
        <end position="46"/>
    </location>
</feature>
<evidence type="ECO:0000313" key="2">
    <source>
        <dbReference type="EMBL" id="WAN69418.1"/>
    </source>
</evidence>
<protein>
    <submittedName>
        <fullName evidence="2">Uncharacterized protein</fullName>
    </submittedName>
</protein>
<proteinExistence type="predicted"/>
<dbReference type="Proteomes" id="UP000176944">
    <property type="component" value="Chromosome"/>
</dbReference>
<reference evidence="2" key="1">
    <citation type="journal article" date="2017" name="Proc. Natl. Acad. Sci. U.S.A.">
        <title>Comparative genomics uncovers the prolific and distinctive metabolic potential of the cyanobacterial genus Moorea.</title>
        <authorList>
            <person name="Leao T."/>
            <person name="Castelao G."/>
            <person name="Korobeynikov A."/>
            <person name="Monroe E.A."/>
            <person name="Podell S."/>
            <person name="Glukhov E."/>
            <person name="Allen E.E."/>
            <person name="Gerwick W.H."/>
            <person name="Gerwick L."/>
        </authorList>
    </citation>
    <scope>NUCLEOTIDE SEQUENCE</scope>
    <source>
        <strain evidence="2">JHB</strain>
    </source>
</reference>
<sequence>MVYSIAYSSFQLGQYFRSGLRGSREQGVGSRESGVGSRERCDPWRI</sequence>
<evidence type="ECO:0000256" key="1">
    <source>
        <dbReference type="SAM" id="MobiDB-lite"/>
    </source>
</evidence>
<reference evidence="2" key="2">
    <citation type="submission" date="2022-10" db="EMBL/GenBank/DDBJ databases">
        <authorList>
            <person name="Ngo T.-E."/>
        </authorList>
    </citation>
    <scope>NUCLEOTIDE SEQUENCE</scope>
    <source>
        <strain evidence="2">JHB</strain>
    </source>
</reference>
<accession>A0A9Q9STL8</accession>
<name>A0A9Q9STL8_MOOP1</name>
<feature type="region of interest" description="Disordered" evidence="1">
    <location>
        <begin position="22"/>
        <end position="46"/>
    </location>
</feature>